<dbReference type="Proteomes" id="UP001633002">
    <property type="component" value="Unassembled WGS sequence"/>
</dbReference>
<keyword evidence="4" id="KW-1185">Reference proteome</keyword>
<proteinExistence type="predicted"/>
<gene>
    <name evidence="3" type="ORF">R1sor_016686</name>
</gene>
<evidence type="ECO:0000313" key="3">
    <source>
        <dbReference type="EMBL" id="KAL3690377.1"/>
    </source>
</evidence>
<evidence type="ECO:0000256" key="1">
    <source>
        <dbReference type="SAM" id="MobiDB-lite"/>
    </source>
</evidence>
<keyword evidence="2" id="KW-1133">Transmembrane helix</keyword>
<dbReference type="EMBL" id="JBJQOH010000004">
    <property type="protein sequence ID" value="KAL3690377.1"/>
    <property type="molecule type" value="Genomic_DNA"/>
</dbReference>
<protein>
    <submittedName>
        <fullName evidence="3">Uncharacterized protein</fullName>
    </submittedName>
</protein>
<evidence type="ECO:0000256" key="2">
    <source>
        <dbReference type="SAM" id="Phobius"/>
    </source>
</evidence>
<feature type="transmembrane region" description="Helical" evidence="2">
    <location>
        <begin position="26"/>
        <end position="44"/>
    </location>
</feature>
<feature type="compositionally biased region" description="Basic and acidic residues" evidence="1">
    <location>
        <begin position="248"/>
        <end position="261"/>
    </location>
</feature>
<organism evidence="3 4">
    <name type="scientific">Riccia sorocarpa</name>
    <dbReference type="NCBI Taxonomy" id="122646"/>
    <lineage>
        <taxon>Eukaryota</taxon>
        <taxon>Viridiplantae</taxon>
        <taxon>Streptophyta</taxon>
        <taxon>Embryophyta</taxon>
        <taxon>Marchantiophyta</taxon>
        <taxon>Marchantiopsida</taxon>
        <taxon>Marchantiidae</taxon>
        <taxon>Marchantiales</taxon>
        <taxon>Ricciaceae</taxon>
        <taxon>Riccia</taxon>
    </lineage>
</organism>
<dbReference type="AlphaFoldDB" id="A0ABD3HFS1"/>
<feature type="transmembrane region" description="Helical" evidence="2">
    <location>
        <begin position="100"/>
        <end position="120"/>
    </location>
</feature>
<evidence type="ECO:0000313" key="4">
    <source>
        <dbReference type="Proteomes" id="UP001633002"/>
    </source>
</evidence>
<keyword evidence="2" id="KW-0812">Transmembrane</keyword>
<accession>A0ABD3HFS1</accession>
<feature type="region of interest" description="Disordered" evidence="1">
    <location>
        <begin position="156"/>
        <end position="261"/>
    </location>
</feature>
<reference evidence="3 4" key="1">
    <citation type="submission" date="2024-09" db="EMBL/GenBank/DDBJ databases">
        <title>Chromosome-scale assembly of Riccia sorocarpa.</title>
        <authorList>
            <person name="Paukszto L."/>
        </authorList>
    </citation>
    <scope>NUCLEOTIDE SEQUENCE [LARGE SCALE GENOMIC DNA]</scope>
    <source>
        <strain evidence="3">LP-2024</strain>
        <tissue evidence="3">Aerial parts of the thallus</tissue>
    </source>
</reference>
<name>A0ABD3HFS1_9MARC</name>
<sequence>MATKQTRLYFEDLAARIKTKFSISRVWFISLSVADASLVIWKHADQDPVKCGVLLKCISNTKSILEVLAMKDGRTFVRLTLETKLMDRKTSKTALGALKLFVFVIATWNHMIAVVVNAVLRKQTGYKLIERECIKRALNSGVFGVLQRDDASYLPHPEATSTVGPRKAAAATVETDSEEQREIARDVKASQRHEAERMAEAKAAKSARSGKDKDKNIVQETLKKKPSLPSQAPREKLLGSSIVAETARLSRESKTDNGKRK</sequence>
<comment type="caution">
    <text evidence="3">The sequence shown here is derived from an EMBL/GenBank/DDBJ whole genome shotgun (WGS) entry which is preliminary data.</text>
</comment>
<feature type="compositionally biased region" description="Basic and acidic residues" evidence="1">
    <location>
        <begin position="178"/>
        <end position="223"/>
    </location>
</feature>
<keyword evidence="2" id="KW-0472">Membrane</keyword>